<dbReference type="SUPFAM" id="SSF50475">
    <property type="entry name" value="FMN-binding split barrel"/>
    <property type="match status" value="1"/>
</dbReference>
<evidence type="ECO:0000313" key="1">
    <source>
        <dbReference type="EMBL" id="SFR35542.1"/>
    </source>
</evidence>
<gene>
    <name evidence="1" type="ORF">SAMN04488124_0634</name>
</gene>
<name>A0A1I6G043_9EURY</name>
<sequence>MERDDELSIMDDEYSSFRGNRMDEADVDEFLRSQGVGVLSLADDGEAYGVPLSFGYDGERLYFVYLRPEETSKKEAFAAETQRASFTCFDAAGKHDWRSVVVEGSIRPIADDEWSTLSETMAENAWFPSLFSEVEPMQDILGWVLDIESATGLRNRA</sequence>
<dbReference type="InterPro" id="IPR012349">
    <property type="entry name" value="Split_barrel_FMN-bd"/>
</dbReference>
<accession>A0A1I6G043</accession>
<evidence type="ECO:0008006" key="3">
    <source>
        <dbReference type="Google" id="ProtNLM"/>
    </source>
</evidence>
<organism evidence="1 2">
    <name type="scientific">Halogeometricum limi</name>
    <dbReference type="NCBI Taxonomy" id="555875"/>
    <lineage>
        <taxon>Archaea</taxon>
        <taxon>Methanobacteriati</taxon>
        <taxon>Methanobacteriota</taxon>
        <taxon>Stenosarchaea group</taxon>
        <taxon>Halobacteria</taxon>
        <taxon>Halobacteriales</taxon>
        <taxon>Haloferacaceae</taxon>
        <taxon>Halogeometricum</taxon>
    </lineage>
</organism>
<reference evidence="2" key="1">
    <citation type="submission" date="2016-10" db="EMBL/GenBank/DDBJ databases">
        <authorList>
            <person name="Varghese N."/>
            <person name="Submissions S."/>
        </authorList>
    </citation>
    <scope>NUCLEOTIDE SEQUENCE [LARGE SCALE GENOMIC DNA]</scope>
    <source>
        <strain evidence="2">CGMCC 1.8711</strain>
    </source>
</reference>
<dbReference type="EMBL" id="FOYS01000001">
    <property type="protein sequence ID" value="SFR35542.1"/>
    <property type="molecule type" value="Genomic_DNA"/>
</dbReference>
<dbReference type="STRING" id="555875.SAMN04488124_0634"/>
<dbReference type="Gene3D" id="2.30.110.10">
    <property type="entry name" value="Electron Transport, Fmn-binding Protein, Chain A"/>
    <property type="match status" value="1"/>
</dbReference>
<dbReference type="Proteomes" id="UP000243250">
    <property type="component" value="Unassembled WGS sequence"/>
</dbReference>
<dbReference type="AlphaFoldDB" id="A0A1I6G043"/>
<dbReference type="InterPro" id="IPR024747">
    <property type="entry name" value="Pyridox_Oxase-rel"/>
</dbReference>
<protein>
    <recommendedName>
        <fullName evidence="3">Pyridoxamine 5'-phosphate oxidase</fullName>
    </recommendedName>
</protein>
<keyword evidence="2" id="KW-1185">Reference proteome</keyword>
<proteinExistence type="predicted"/>
<evidence type="ECO:0000313" key="2">
    <source>
        <dbReference type="Proteomes" id="UP000243250"/>
    </source>
</evidence>
<dbReference type="Pfam" id="PF12900">
    <property type="entry name" value="Pyridox_ox_2"/>
    <property type="match status" value="1"/>
</dbReference>